<gene>
    <name evidence="1" type="ORF">Q4Q40_23480</name>
</gene>
<proteinExistence type="predicted"/>
<organism evidence="1 2">
    <name type="scientific">Flavivirga jejuensis</name>
    <dbReference type="NCBI Taxonomy" id="870487"/>
    <lineage>
        <taxon>Bacteria</taxon>
        <taxon>Pseudomonadati</taxon>
        <taxon>Bacteroidota</taxon>
        <taxon>Flavobacteriia</taxon>
        <taxon>Flavobacteriales</taxon>
        <taxon>Flavobacteriaceae</taxon>
        <taxon>Flavivirga</taxon>
    </lineage>
</organism>
<dbReference type="EMBL" id="JAUOEL010000013">
    <property type="protein sequence ID" value="MDO5977168.1"/>
    <property type="molecule type" value="Genomic_DNA"/>
</dbReference>
<evidence type="ECO:0000313" key="2">
    <source>
        <dbReference type="Proteomes" id="UP001176806"/>
    </source>
</evidence>
<comment type="caution">
    <text evidence="1">The sequence shown here is derived from an EMBL/GenBank/DDBJ whole genome shotgun (WGS) entry which is preliminary data.</text>
</comment>
<dbReference type="RefSeq" id="WP_303304496.1">
    <property type="nucleotide sequence ID" value="NZ_BAABDA010000058.1"/>
</dbReference>
<evidence type="ECO:0000313" key="1">
    <source>
        <dbReference type="EMBL" id="MDO5977168.1"/>
    </source>
</evidence>
<dbReference type="Pfam" id="PF09357">
    <property type="entry name" value="RteC"/>
    <property type="match status" value="1"/>
</dbReference>
<dbReference type="InterPro" id="IPR018534">
    <property type="entry name" value="Tet_reg_excision_RteC"/>
</dbReference>
<reference evidence="1" key="1">
    <citation type="submission" date="2023-07" db="EMBL/GenBank/DDBJ databases">
        <title>Two novel species in the genus Flavivirga.</title>
        <authorList>
            <person name="Kwon K."/>
        </authorList>
    </citation>
    <scope>NUCLEOTIDE SEQUENCE</scope>
    <source>
        <strain evidence="1">KACC 14158</strain>
    </source>
</reference>
<protein>
    <submittedName>
        <fullName evidence="1">RteC domain-containing protein</fullName>
    </submittedName>
</protein>
<name>A0ABT8WVI5_9FLAO</name>
<sequence>MHAPSLIKDFQNQLHNIEKSSWDIIKKSTAAIEVCRKYLQIFKCEVVSKGFSKEEDKIQFFKNIKQIPLSYLIYYLEVYAFESQLSKTSEKMQQKFIKKNINRRHQFLVNHLDFVNYIEQGQTHLDVCYFTRNQSIQIMMMHTDYYFYDLDFNTSHDLLLAKINAYKRFISYLEDRSNCYSNPSSHSNLKWTSSKVALTELIYALYHSRVINNGKLEIKEIAIELQKLFNFELGDFYKTYSEIRLRKNSRTKFLDELSIGLINEIEKNDS</sequence>
<accession>A0ABT8WVI5</accession>
<keyword evidence="2" id="KW-1185">Reference proteome</keyword>
<dbReference type="Proteomes" id="UP001176806">
    <property type="component" value="Unassembled WGS sequence"/>
</dbReference>